<dbReference type="GO" id="GO:0000298">
    <property type="term" value="F:endopolyphosphatase activity"/>
    <property type="evidence" value="ECO:0007669"/>
    <property type="project" value="TreeGrafter"/>
</dbReference>
<dbReference type="Gene3D" id="3.90.79.10">
    <property type="entry name" value="Nucleoside Triphosphate Pyrophosphohydrolase"/>
    <property type="match status" value="1"/>
</dbReference>
<evidence type="ECO:0000256" key="3">
    <source>
        <dbReference type="ARBA" id="ARBA00022801"/>
    </source>
</evidence>
<dbReference type="CDD" id="cd04666">
    <property type="entry name" value="NUDIX_DIPP2_like_Nudt4"/>
    <property type="match status" value="1"/>
</dbReference>
<feature type="region of interest" description="Disordered" evidence="5">
    <location>
        <begin position="1"/>
        <end position="46"/>
    </location>
</feature>
<evidence type="ECO:0000313" key="7">
    <source>
        <dbReference type="EMBL" id="RMY90632.1"/>
    </source>
</evidence>
<dbReference type="GO" id="GO:0071543">
    <property type="term" value="P:diphosphoinositol polyphosphate metabolic process"/>
    <property type="evidence" value="ECO:0007669"/>
    <property type="project" value="TreeGrafter"/>
</dbReference>
<comment type="cofactor">
    <cofactor evidence="1">
        <name>Mg(2+)</name>
        <dbReference type="ChEBI" id="CHEBI:18420"/>
    </cofactor>
</comment>
<dbReference type="GO" id="GO:1901907">
    <property type="term" value="P:diadenosine pentaphosphate catabolic process"/>
    <property type="evidence" value="ECO:0007669"/>
    <property type="project" value="TreeGrafter"/>
</dbReference>
<dbReference type="PROSITE" id="PS51462">
    <property type="entry name" value="NUDIX"/>
    <property type="match status" value="1"/>
</dbReference>
<dbReference type="VEuPathDB" id="FungiDB:BTJ68_07913"/>
<dbReference type="GO" id="GO:0008486">
    <property type="term" value="F:diphosphoinositol-polyphosphate diphosphatase activity"/>
    <property type="evidence" value="ECO:0007669"/>
    <property type="project" value="TreeGrafter"/>
</dbReference>
<dbReference type="GO" id="GO:0034432">
    <property type="term" value="F:bis(5'-adenosyl)-pentaphosphatase activity"/>
    <property type="evidence" value="ECO:0007669"/>
    <property type="project" value="TreeGrafter"/>
</dbReference>
<dbReference type="AlphaFoldDB" id="A0A3M7FPA1"/>
<protein>
    <recommendedName>
        <fullName evidence="6">Nudix hydrolase domain-containing protein</fullName>
    </recommendedName>
</protein>
<dbReference type="Proteomes" id="UP000281468">
    <property type="component" value="Unassembled WGS sequence"/>
</dbReference>
<dbReference type="GO" id="GO:0034431">
    <property type="term" value="F:bis(5'-adenosyl)-hexaphosphatase activity"/>
    <property type="evidence" value="ECO:0007669"/>
    <property type="project" value="TreeGrafter"/>
</dbReference>
<dbReference type="GO" id="GO:0046872">
    <property type="term" value="F:metal ion binding"/>
    <property type="evidence" value="ECO:0007669"/>
    <property type="project" value="UniProtKB-KW"/>
</dbReference>
<dbReference type="InterPro" id="IPR015797">
    <property type="entry name" value="NUDIX_hydrolase-like_dom_sf"/>
</dbReference>
<keyword evidence="4" id="KW-0460">Magnesium</keyword>
<feature type="non-terminal residue" evidence="7">
    <location>
        <position position="1"/>
    </location>
</feature>
<dbReference type="GO" id="GO:0005634">
    <property type="term" value="C:nucleus"/>
    <property type="evidence" value="ECO:0007669"/>
    <property type="project" value="TreeGrafter"/>
</dbReference>
<evidence type="ECO:0000256" key="5">
    <source>
        <dbReference type="SAM" id="MobiDB-lite"/>
    </source>
</evidence>
<evidence type="ECO:0000259" key="6">
    <source>
        <dbReference type="PROSITE" id="PS51462"/>
    </source>
</evidence>
<dbReference type="GO" id="GO:1901911">
    <property type="term" value="P:adenosine 5'-(hexahydrogen pentaphosphate) catabolic process"/>
    <property type="evidence" value="ECO:0007669"/>
    <property type="project" value="TreeGrafter"/>
</dbReference>
<evidence type="ECO:0000256" key="2">
    <source>
        <dbReference type="ARBA" id="ARBA00022723"/>
    </source>
</evidence>
<accession>A0A3M7FPA1</accession>
<feature type="compositionally biased region" description="Basic and acidic residues" evidence="5">
    <location>
        <begin position="1"/>
        <end position="13"/>
    </location>
</feature>
<dbReference type="PANTHER" id="PTHR12629">
    <property type="entry name" value="DIPHOSPHOINOSITOL POLYPHOSPHATE PHOSPHOHYDROLASE"/>
    <property type="match status" value="1"/>
</dbReference>
<keyword evidence="2" id="KW-0479">Metal-binding</keyword>
<dbReference type="InterPro" id="IPR000086">
    <property type="entry name" value="NUDIX_hydrolase_dom"/>
</dbReference>
<proteinExistence type="predicted"/>
<dbReference type="PANTHER" id="PTHR12629:SF0">
    <property type="entry name" value="DIPHOSPHOINOSITOL-POLYPHOSPHATE DIPHOSPHATASE"/>
    <property type="match status" value="1"/>
</dbReference>
<keyword evidence="3" id="KW-0378">Hydrolase</keyword>
<evidence type="ECO:0000313" key="8">
    <source>
        <dbReference type="Proteomes" id="UP000281468"/>
    </source>
</evidence>
<sequence>PRKDYREELKLESRQPTTPFFEQVRESNSPTPWLRTKTKTRPLSGRWRPELAETIRGGERLVAGVVPLSPDRTHVLLIQSSARKGWVLPKGGWETDEATREEAACREAWEEAGIESEITKDLGEIEEKRTEAQIKKYGALAPAASYRFYEVKVKEEKASWPESHKRERQWMTYSKAKECLKERPELTEALERSSIKRS</sequence>
<dbReference type="GO" id="GO:0005737">
    <property type="term" value="C:cytoplasm"/>
    <property type="evidence" value="ECO:0007669"/>
    <property type="project" value="TreeGrafter"/>
</dbReference>
<comment type="caution">
    <text evidence="7">The sequence shown here is derived from an EMBL/GenBank/DDBJ whole genome shotgun (WGS) entry which is preliminary data.</text>
</comment>
<feature type="compositionally biased region" description="Polar residues" evidence="5">
    <location>
        <begin position="14"/>
        <end position="31"/>
    </location>
</feature>
<dbReference type="SUPFAM" id="SSF55811">
    <property type="entry name" value="Nudix"/>
    <property type="match status" value="1"/>
</dbReference>
<dbReference type="Pfam" id="PF00293">
    <property type="entry name" value="NUDIX"/>
    <property type="match status" value="1"/>
</dbReference>
<reference evidence="7 8" key="1">
    <citation type="journal article" date="2018" name="BMC Genomics">
        <title>Genomic evidence for intraspecific hybridization in a clonal and extremely halotolerant yeast.</title>
        <authorList>
            <person name="Gostincar C."/>
            <person name="Stajich J.E."/>
            <person name="Zupancic J."/>
            <person name="Zalar P."/>
            <person name="Gunde-Cimerman N."/>
        </authorList>
    </citation>
    <scope>NUCLEOTIDE SEQUENCE [LARGE SCALE GENOMIC DNA]</scope>
    <source>
        <strain evidence="7 8">EXF-171</strain>
    </source>
</reference>
<feature type="domain" description="Nudix hydrolase" evidence="6">
    <location>
        <begin position="58"/>
        <end position="192"/>
    </location>
</feature>
<name>A0A3M7FPA1_HORWE</name>
<evidence type="ECO:0000256" key="1">
    <source>
        <dbReference type="ARBA" id="ARBA00001946"/>
    </source>
</evidence>
<gene>
    <name evidence="7" type="ORF">D0862_09914</name>
</gene>
<dbReference type="InterPro" id="IPR047198">
    <property type="entry name" value="DDP-like_NUDIX"/>
</dbReference>
<dbReference type="EMBL" id="QWIQ01000378">
    <property type="protein sequence ID" value="RMY90632.1"/>
    <property type="molecule type" value="Genomic_DNA"/>
</dbReference>
<dbReference type="GO" id="GO:1901909">
    <property type="term" value="P:diadenosine hexaphosphate catabolic process"/>
    <property type="evidence" value="ECO:0007669"/>
    <property type="project" value="TreeGrafter"/>
</dbReference>
<evidence type="ECO:0000256" key="4">
    <source>
        <dbReference type="ARBA" id="ARBA00022842"/>
    </source>
</evidence>
<organism evidence="7 8">
    <name type="scientific">Hortaea werneckii</name>
    <name type="common">Black yeast</name>
    <name type="synonym">Cladosporium werneckii</name>
    <dbReference type="NCBI Taxonomy" id="91943"/>
    <lineage>
        <taxon>Eukaryota</taxon>
        <taxon>Fungi</taxon>
        <taxon>Dikarya</taxon>
        <taxon>Ascomycota</taxon>
        <taxon>Pezizomycotina</taxon>
        <taxon>Dothideomycetes</taxon>
        <taxon>Dothideomycetidae</taxon>
        <taxon>Mycosphaerellales</taxon>
        <taxon>Teratosphaeriaceae</taxon>
        <taxon>Hortaea</taxon>
    </lineage>
</organism>